<dbReference type="SUPFAM" id="SSF69189">
    <property type="entry name" value="Penicillin-binding protein associated domain"/>
    <property type="match status" value="1"/>
</dbReference>
<protein>
    <recommendedName>
        <fullName evidence="4">serine-type D-Ala-D-Ala carboxypeptidase</fullName>
        <ecNumber evidence="4">3.4.16.4</ecNumber>
    </recommendedName>
</protein>
<evidence type="ECO:0000256" key="11">
    <source>
        <dbReference type="ARBA" id="ARBA00023316"/>
    </source>
</evidence>
<feature type="active site" description="Acyl-ester intermediate" evidence="13">
    <location>
        <position position="48"/>
    </location>
</feature>
<dbReference type="InterPro" id="IPR001967">
    <property type="entry name" value="Peptidase_S11_N"/>
</dbReference>
<dbReference type="PRINTS" id="PR00725">
    <property type="entry name" value="DADACBPTASE1"/>
</dbReference>
<keyword evidence="9" id="KW-0133">Cell shape</keyword>
<feature type="binding site" evidence="14">
    <location>
        <position position="220"/>
    </location>
    <ligand>
        <name>substrate</name>
    </ligand>
</feature>
<dbReference type="Proteomes" id="UP000050482">
    <property type="component" value="Unassembled WGS sequence"/>
</dbReference>
<evidence type="ECO:0000259" key="16">
    <source>
        <dbReference type="SMART" id="SM00936"/>
    </source>
</evidence>
<evidence type="ECO:0000256" key="14">
    <source>
        <dbReference type="PIRSR" id="PIRSR618044-2"/>
    </source>
</evidence>
<feature type="domain" description="Peptidase S11 D-Ala-D-Ala carboxypeptidase A C-terminal" evidence="16">
    <location>
        <begin position="270"/>
        <end position="360"/>
    </location>
</feature>
<dbReference type="Pfam" id="PF07943">
    <property type="entry name" value="PBP5_C"/>
    <property type="match status" value="1"/>
</dbReference>
<evidence type="ECO:0000256" key="10">
    <source>
        <dbReference type="ARBA" id="ARBA00022984"/>
    </source>
</evidence>
<dbReference type="EMBL" id="LJCO01000030">
    <property type="protein sequence ID" value="KPV44660.1"/>
    <property type="molecule type" value="Genomic_DNA"/>
</dbReference>
<evidence type="ECO:0000256" key="6">
    <source>
        <dbReference type="ARBA" id="ARBA00022670"/>
    </source>
</evidence>
<evidence type="ECO:0000256" key="1">
    <source>
        <dbReference type="ARBA" id="ARBA00003217"/>
    </source>
</evidence>
<evidence type="ECO:0000256" key="4">
    <source>
        <dbReference type="ARBA" id="ARBA00012448"/>
    </source>
</evidence>
<evidence type="ECO:0000313" key="18">
    <source>
        <dbReference type="Proteomes" id="UP000050482"/>
    </source>
</evidence>
<keyword evidence="18" id="KW-1185">Reference proteome</keyword>
<dbReference type="Gene3D" id="2.60.410.10">
    <property type="entry name" value="D-Ala-D-Ala carboxypeptidase, C-terminal domain"/>
    <property type="match status" value="1"/>
</dbReference>
<reference evidence="17 18" key="1">
    <citation type="submission" date="2015-09" db="EMBL/GenBank/DDBJ databases">
        <title>Draft genome sequence of Alicyclobacillus ferrooxydans DSM 22381.</title>
        <authorList>
            <person name="Hemp J."/>
        </authorList>
    </citation>
    <scope>NUCLEOTIDE SEQUENCE [LARGE SCALE GENOMIC DNA]</scope>
    <source>
        <strain evidence="17 18">TC-34</strain>
    </source>
</reference>
<dbReference type="InterPro" id="IPR012907">
    <property type="entry name" value="Peptidase_S11_C"/>
</dbReference>
<keyword evidence="6" id="KW-0645">Protease</keyword>
<comment type="caution">
    <text evidence="17">The sequence shown here is derived from an EMBL/GenBank/DDBJ whole genome shotgun (WGS) entry which is preliminary data.</text>
</comment>
<comment type="pathway">
    <text evidence="2">Cell wall biogenesis; peptidoglycan biosynthesis.</text>
</comment>
<evidence type="ECO:0000256" key="9">
    <source>
        <dbReference type="ARBA" id="ARBA00022960"/>
    </source>
</evidence>
<evidence type="ECO:0000256" key="3">
    <source>
        <dbReference type="ARBA" id="ARBA00007164"/>
    </source>
</evidence>
<dbReference type="SUPFAM" id="SSF56601">
    <property type="entry name" value="beta-lactamase/transpeptidase-like"/>
    <property type="match status" value="1"/>
</dbReference>
<comment type="catalytic activity">
    <reaction evidence="12">
        <text>Preferential cleavage: (Ac)2-L-Lys-D-Ala-|-D-Ala. Also transpeptidation of peptidyl-alanyl moieties that are N-acyl substituents of D-alanine.</text>
        <dbReference type="EC" id="3.4.16.4"/>
    </reaction>
</comment>
<keyword evidence="7" id="KW-0732">Signal</keyword>
<dbReference type="Pfam" id="PF00768">
    <property type="entry name" value="Peptidase_S11"/>
    <property type="match status" value="1"/>
</dbReference>
<name>A0A0P9CGI6_9BACL</name>
<evidence type="ECO:0000256" key="2">
    <source>
        <dbReference type="ARBA" id="ARBA00004752"/>
    </source>
</evidence>
<evidence type="ECO:0000256" key="13">
    <source>
        <dbReference type="PIRSR" id="PIRSR618044-1"/>
    </source>
</evidence>
<keyword evidence="8" id="KW-0378">Hydrolase</keyword>
<dbReference type="GO" id="GO:0009002">
    <property type="term" value="F:serine-type D-Ala-D-Ala carboxypeptidase activity"/>
    <property type="evidence" value="ECO:0007669"/>
    <property type="project" value="UniProtKB-EC"/>
</dbReference>
<dbReference type="PANTHER" id="PTHR21581:SF6">
    <property type="entry name" value="TRAFFICKING PROTEIN PARTICLE COMPLEX SUBUNIT 12"/>
    <property type="match status" value="1"/>
</dbReference>
<gene>
    <name evidence="17" type="ORF">AN477_05805</name>
</gene>
<keyword evidence="10" id="KW-0573">Peptidoglycan synthesis</keyword>
<dbReference type="GO" id="GO:0071555">
    <property type="term" value="P:cell wall organization"/>
    <property type="evidence" value="ECO:0007669"/>
    <property type="project" value="UniProtKB-KW"/>
</dbReference>
<evidence type="ECO:0000256" key="7">
    <source>
        <dbReference type="ARBA" id="ARBA00022729"/>
    </source>
</evidence>
<dbReference type="STRING" id="471514.AN477_05805"/>
<dbReference type="Gene3D" id="3.40.710.10">
    <property type="entry name" value="DD-peptidase/beta-lactamase superfamily"/>
    <property type="match status" value="1"/>
</dbReference>
<keyword evidence="5" id="KW-0121">Carboxypeptidase</keyword>
<evidence type="ECO:0000256" key="15">
    <source>
        <dbReference type="RuleBase" id="RU004016"/>
    </source>
</evidence>
<dbReference type="PANTHER" id="PTHR21581">
    <property type="entry name" value="D-ALANYL-D-ALANINE CARBOXYPEPTIDASE"/>
    <property type="match status" value="1"/>
</dbReference>
<accession>A0A0P9CGI6</accession>
<dbReference type="GO" id="GO:0008360">
    <property type="term" value="P:regulation of cell shape"/>
    <property type="evidence" value="ECO:0007669"/>
    <property type="project" value="UniProtKB-KW"/>
</dbReference>
<comment type="similarity">
    <text evidence="3 15">Belongs to the peptidase S11 family.</text>
</comment>
<sequence length="382" mass="41766">MTATFQLPKTVSVPTPPSLQAQSVILMDADNGQILYEKNPTERRAPASTTKLMTMLLTFQAVHEGKDSWSDIVPVTKDAYQLSQTDGVSDAYLDPRQKLTLEQMMKFIAVLSANDATVAVADKIGGDKQAFVQMMNQEAKTLGLTETHYENPDGLPQANHYTTARDLAVLARYLVETYPEVTTYTSLPQASQTNLVTHKTNIWPNTDELIGKYPGLDGLKTGYTSEAGYCFVGTAERNGVRLISVVLGDPTNADRFSDTQSLLDYGFNQFTEKKVIAAGQSVGLKSLRVINGKEKTIPVSAKNNLTLDLPSGVNDAVSIKLDQNVAAPVKKGQQVGQVQYVADNQVVASDPLLAAQDDGKANILVRLWRQLQGWLSHLLHRL</sequence>
<dbReference type="AlphaFoldDB" id="A0A0P9CGI6"/>
<evidence type="ECO:0000256" key="8">
    <source>
        <dbReference type="ARBA" id="ARBA00022801"/>
    </source>
</evidence>
<dbReference type="SMART" id="SM00936">
    <property type="entry name" value="PBP5_C"/>
    <property type="match status" value="1"/>
</dbReference>
<dbReference type="InterPro" id="IPR012338">
    <property type="entry name" value="Beta-lactam/transpept-like"/>
</dbReference>
<feature type="active site" evidence="13">
    <location>
        <position position="112"/>
    </location>
</feature>
<dbReference type="InterPro" id="IPR018044">
    <property type="entry name" value="Peptidase_S11"/>
</dbReference>
<keyword evidence="11" id="KW-0961">Cell wall biogenesis/degradation</keyword>
<evidence type="ECO:0000256" key="5">
    <source>
        <dbReference type="ARBA" id="ARBA00022645"/>
    </source>
</evidence>
<dbReference type="GO" id="GO:0006508">
    <property type="term" value="P:proteolysis"/>
    <property type="evidence" value="ECO:0007669"/>
    <property type="project" value="UniProtKB-KW"/>
</dbReference>
<dbReference type="InterPro" id="IPR015956">
    <property type="entry name" value="Peniciliin-bd_prot_C_sf"/>
</dbReference>
<dbReference type="EC" id="3.4.16.4" evidence="4"/>
<dbReference type="UniPathway" id="UPA00219"/>
<evidence type="ECO:0000313" key="17">
    <source>
        <dbReference type="EMBL" id="KPV44660.1"/>
    </source>
</evidence>
<organism evidence="17 18">
    <name type="scientific">Alicyclobacillus ferrooxydans</name>
    <dbReference type="NCBI Taxonomy" id="471514"/>
    <lineage>
        <taxon>Bacteria</taxon>
        <taxon>Bacillati</taxon>
        <taxon>Bacillota</taxon>
        <taxon>Bacilli</taxon>
        <taxon>Bacillales</taxon>
        <taxon>Alicyclobacillaceae</taxon>
        <taxon>Alicyclobacillus</taxon>
    </lineage>
</organism>
<dbReference type="PATRIC" id="fig|471514.4.peg.4132"/>
<evidence type="ECO:0000256" key="12">
    <source>
        <dbReference type="ARBA" id="ARBA00034000"/>
    </source>
</evidence>
<feature type="active site" description="Proton acceptor" evidence="13">
    <location>
        <position position="51"/>
    </location>
</feature>
<proteinExistence type="inferred from homology"/>
<dbReference type="InterPro" id="IPR037167">
    <property type="entry name" value="Peptidase_S11_C_sf"/>
</dbReference>
<comment type="function">
    <text evidence="1">Removes C-terminal D-alanyl residues from sugar-peptide cell wall precursors.</text>
</comment>
<dbReference type="GO" id="GO:0009252">
    <property type="term" value="P:peptidoglycan biosynthetic process"/>
    <property type="evidence" value="ECO:0007669"/>
    <property type="project" value="UniProtKB-UniPathway"/>
</dbReference>